<dbReference type="AlphaFoldDB" id="A0A9P1DYC7"/>
<reference evidence="1" key="1">
    <citation type="submission" date="2022-07" db="EMBL/GenBank/DDBJ databases">
        <authorList>
            <person name="Macas J."/>
            <person name="Novak P."/>
            <person name="Neumann P."/>
        </authorList>
    </citation>
    <scope>NUCLEOTIDE SEQUENCE</scope>
</reference>
<accession>A0A9P1DYC7</accession>
<dbReference type="OrthoDB" id="1298460at2759"/>
<dbReference type="CDD" id="cd09272">
    <property type="entry name" value="RNase_HI_RT_Ty1"/>
    <property type="match status" value="1"/>
</dbReference>
<gene>
    <name evidence="1" type="ORF">CEURO_LOCUS1592</name>
</gene>
<comment type="caution">
    <text evidence="1">The sequence shown here is derived from an EMBL/GenBank/DDBJ whole genome shotgun (WGS) entry which is preliminary data.</text>
</comment>
<dbReference type="PANTHER" id="PTHR11439">
    <property type="entry name" value="GAG-POL-RELATED RETROTRANSPOSON"/>
    <property type="match status" value="1"/>
</dbReference>
<name>A0A9P1DYC7_CUSEU</name>
<dbReference type="SUPFAM" id="SSF56672">
    <property type="entry name" value="DNA/RNA polymerases"/>
    <property type="match status" value="1"/>
</dbReference>
<dbReference type="PANTHER" id="PTHR11439:SF455">
    <property type="entry name" value="RLK (RECEPTOR-LIKE PROTEIN KINASE) 8, PUTATIVE-RELATED"/>
    <property type="match status" value="1"/>
</dbReference>
<evidence type="ECO:0000313" key="1">
    <source>
        <dbReference type="EMBL" id="CAH9060560.1"/>
    </source>
</evidence>
<dbReference type="InterPro" id="IPR043502">
    <property type="entry name" value="DNA/RNA_pol_sf"/>
</dbReference>
<protein>
    <submittedName>
        <fullName evidence="1">Uncharacterized protein</fullName>
    </submittedName>
</protein>
<organism evidence="1 2">
    <name type="scientific">Cuscuta europaea</name>
    <name type="common">European dodder</name>
    <dbReference type="NCBI Taxonomy" id="41803"/>
    <lineage>
        <taxon>Eukaryota</taxon>
        <taxon>Viridiplantae</taxon>
        <taxon>Streptophyta</taxon>
        <taxon>Embryophyta</taxon>
        <taxon>Tracheophyta</taxon>
        <taxon>Spermatophyta</taxon>
        <taxon>Magnoliopsida</taxon>
        <taxon>eudicotyledons</taxon>
        <taxon>Gunneridae</taxon>
        <taxon>Pentapetalae</taxon>
        <taxon>asterids</taxon>
        <taxon>lamiids</taxon>
        <taxon>Solanales</taxon>
        <taxon>Convolvulaceae</taxon>
        <taxon>Cuscuteae</taxon>
        <taxon>Cuscuta</taxon>
        <taxon>Cuscuta subgen. Cuscuta</taxon>
    </lineage>
</organism>
<proteinExistence type="predicted"/>
<dbReference type="Proteomes" id="UP001152484">
    <property type="component" value="Unassembled WGS sequence"/>
</dbReference>
<evidence type="ECO:0000313" key="2">
    <source>
        <dbReference type="Proteomes" id="UP001152484"/>
    </source>
</evidence>
<sequence>MQDPSSVPTPLSSDALLSLYDNTPPHNVTEYRSVISALQYLSSTRPDISFVVNKLSQFMHKPSTHHWEAIKRVLRYLKGTPYYGVFISAHTPLSPHAYVDADWASDTDTRHSTNFAYVVFLGRNPISWSSTEQSTVARSSTRAEYRVIASATAELTWLRNLLRELQITPTQSHTVLCDNISATYVCVNPVLHSQMKHVVIDFNFFRDQILKDS</sequence>
<dbReference type="EMBL" id="CAMAPE010000004">
    <property type="protein sequence ID" value="CAH9060560.1"/>
    <property type="molecule type" value="Genomic_DNA"/>
</dbReference>
<keyword evidence="2" id="KW-1185">Reference proteome</keyword>